<reference evidence="2" key="1">
    <citation type="submission" date="2016-10" db="EMBL/GenBank/DDBJ databases">
        <authorList>
            <person name="Varghese N."/>
            <person name="Submissions S."/>
        </authorList>
    </citation>
    <scope>NUCLEOTIDE SEQUENCE [LARGE SCALE GENOMIC DNA]</scope>
    <source>
        <strain evidence="2">DSM 19684</strain>
    </source>
</reference>
<keyword evidence="2" id="KW-1185">Reference proteome</keyword>
<dbReference type="Proteomes" id="UP000199203">
    <property type="component" value="Unassembled WGS sequence"/>
</dbReference>
<dbReference type="EMBL" id="FNBH01000005">
    <property type="protein sequence ID" value="SDG61325.1"/>
    <property type="molecule type" value="Genomic_DNA"/>
</dbReference>
<evidence type="ECO:0000313" key="1">
    <source>
        <dbReference type="EMBL" id="SDG61325.1"/>
    </source>
</evidence>
<name>A0A1G7VND2_9FLAO</name>
<dbReference type="STRING" id="454006.SAMN05421825_3693"/>
<gene>
    <name evidence="1" type="ORF">SAMN05421825_3693</name>
</gene>
<proteinExistence type="predicted"/>
<protein>
    <submittedName>
        <fullName evidence="1">Uncharacterized protein</fullName>
    </submittedName>
</protein>
<sequence length="472" mass="49567">MKKGFFVTAVVAANFIFGQVGINNEDPKATLDVTAKTTDGTKPEGFIAPRLSGEEIKGKDAKYLAEQKGTIIYATSASSDAGVSGAKTINIAAEGYYYFDGSIWQKFNSGTAVASGTEPWYNVATNTGATANTQDIYQMGKVGVGTNTPGATLDIVSAGSDNTTKALKINNSAATPQEMVTVLNNGNVGLGRVNPTDHLHLGYGNARIEYDPALVDNGIKLSGTGGLYHRLPSHLGITGTTNRYVSVNSNSLGVALETDNSDPTKNGLLILRTGTGNVGINEPNPTTTLHVKAKDGVGTGFRLVDGSQGTNKILTSDIDGNASWKDATASIIINSTPGVTTNLNLTDDAGGNGTNMTYTGASAVVTVPGYYFITTKYIGDKAPFGCSTILALNLNKNSSTVFNRSTAAFPTQDIHTVPGNGRFDYFFTTQIAYLDAATYYMFARTQGTAPTCTSYSVRAGIDNNSFTLTLLK</sequence>
<organism evidence="1 2">
    <name type="scientific">Epilithonimonas hungarica</name>
    <dbReference type="NCBI Taxonomy" id="454006"/>
    <lineage>
        <taxon>Bacteria</taxon>
        <taxon>Pseudomonadati</taxon>
        <taxon>Bacteroidota</taxon>
        <taxon>Flavobacteriia</taxon>
        <taxon>Flavobacteriales</taxon>
        <taxon>Weeksellaceae</taxon>
        <taxon>Chryseobacterium group</taxon>
        <taxon>Epilithonimonas</taxon>
    </lineage>
</organism>
<dbReference type="AlphaFoldDB" id="A0A1G7VND2"/>
<evidence type="ECO:0000313" key="2">
    <source>
        <dbReference type="Proteomes" id="UP000199203"/>
    </source>
</evidence>
<accession>A0A1G7VND2</accession>